<feature type="compositionally biased region" description="Basic and acidic residues" evidence="1">
    <location>
        <begin position="26"/>
        <end position="64"/>
    </location>
</feature>
<gene>
    <name evidence="2" type="primary">ga23918</name>
    <name evidence="2" type="ORF">PR202_ga23918</name>
</gene>
<organism evidence="2 3">
    <name type="scientific">Eleusine coracana subsp. coracana</name>
    <dbReference type="NCBI Taxonomy" id="191504"/>
    <lineage>
        <taxon>Eukaryota</taxon>
        <taxon>Viridiplantae</taxon>
        <taxon>Streptophyta</taxon>
        <taxon>Embryophyta</taxon>
        <taxon>Tracheophyta</taxon>
        <taxon>Spermatophyta</taxon>
        <taxon>Magnoliopsida</taxon>
        <taxon>Liliopsida</taxon>
        <taxon>Poales</taxon>
        <taxon>Poaceae</taxon>
        <taxon>PACMAD clade</taxon>
        <taxon>Chloridoideae</taxon>
        <taxon>Cynodonteae</taxon>
        <taxon>Eleusininae</taxon>
        <taxon>Eleusine</taxon>
    </lineage>
</organism>
<feature type="region of interest" description="Disordered" evidence="1">
    <location>
        <begin position="144"/>
        <end position="165"/>
    </location>
</feature>
<name>A0AAV5D702_ELECO</name>
<evidence type="ECO:0000313" key="2">
    <source>
        <dbReference type="EMBL" id="GJN06213.1"/>
    </source>
</evidence>
<evidence type="ECO:0000256" key="1">
    <source>
        <dbReference type="SAM" id="MobiDB-lite"/>
    </source>
</evidence>
<protein>
    <submittedName>
        <fullName evidence="2">Uncharacterized protein</fullName>
    </submittedName>
</protein>
<reference evidence="2" key="2">
    <citation type="submission" date="2021-12" db="EMBL/GenBank/DDBJ databases">
        <title>Resequencing data analysis of finger millet.</title>
        <authorList>
            <person name="Hatakeyama M."/>
            <person name="Aluri S."/>
            <person name="Balachadran M.T."/>
            <person name="Sivarajan S.R."/>
            <person name="Poveda L."/>
            <person name="Shimizu-Inatsugi R."/>
            <person name="Schlapbach R."/>
            <person name="Sreeman S.M."/>
            <person name="Shimizu K.K."/>
        </authorList>
    </citation>
    <scope>NUCLEOTIDE SEQUENCE</scope>
</reference>
<evidence type="ECO:0000313" key="3">
    <source>
        <dbReference type="Proteomes" id="UP001054889"/>
    </source>
</evidence>
<dbReference type="EMBL" id="BQKI01000012">
    <property type="protein sequence ID" value="GJN06213.1"/>
    <property type="molecule type" value="Genomic_DNA"/>
</dbReference>
<keyword evidence="3" id="KW-1185">Reference proteome</keyword>
<accession>A0AAV5D702</accession>
<dbReference type="AlphaFoldDB" id="A0AAV5D702"/>
<feature type="region of interest" description="Disordered" evidence="1">
    <location>
        <begin position="1"/>
        <end position="114"/>
    </location>
</feature>
<dbReference type="Proteomes" id="UP001054889">
    <property type="component" value="Unassembled WGS sequence"/>
</dbReference>
<reference evidence="2" key="1">
    <citation type="journal article" date="2018" name="DNA Res.">
        <title>Multiple hybrid de novo genome assembly of finger millet, an orphan allotetraploid crop.</title>
        <authorList>
            <person name="Hatakeyama M."/>
            <person name="Aluri S."/>
            <person name="Balachadran M.T."/>
            <person name="Sivarajan S.R."/>
            <person name="Patrignani A."/>
            <person name="Gruter S."/>
            <person name="Poveda L."/>
            <person name="Shimizu-Inatsugi R."/>
            <person name="Baeten J."/>
            <person name="Francoijs K.J."/>
            <person name="Nataraja K.N."/>
            <person name="Reddy Y.A.N."/>
            <person name="Phadnis S."/>
            <person name="Ravikumar R.L."/>
            <person name="Schlapbach R."/>
            <person name="Sreeman S.M."/>
            <person name="Shimizu K.K."/>
        </authorList>
    </citation>
    <scope>NUCLEOTIDE SEQUENCE</scope>
</reference>
<sequence>MDTRSTRNLDPTSRTRPCLENTEYGGRSDRPQTRPKYINEHGRETQPDETSPARRREEGGKVARDGIASPLRRRRPIKPDRRSAPPLPLHHHQDEDELENGGAGGGLESHPPAANWSSLLSRVAEPVVGGGVGVGWVFHSSARERGAEEARANGNSQERTAAPPPAFLRMVRARWSFP</sequence>
<comment type="caution">
    <text evidence="2">The sequence shown here is derived from an EMBL/GenBank/DDBJ whole genome shotgun (WGS) entry which is preliminary data.</text>
</comment>
<proteinExistence type="predicted"/>